<dbReference type="OrthoDB" id="999211at2759"/>
<evidence type="ECO:0000256" key="1">
    <source>
        <dbReference type="SAM" id="MobiDB-lite"/>
    </source>
</evidence>
<protein>
    <submittedName>
        <fullName evidence="2">Uncharacterized protein</fullName>
    </submittedName>
</protein>
<evidence type="ECO:0000313" key="3">
    <source>
        <dbReference type="Proteomes" id="UP000321393"/>
    </source>
</evidence>
<comment type="caution">
    <text evidence="2">The sequence shown here is derived from an EMBL/GenBank/DDBJ whole genome shotgun (WGS) entry which is preliminary data.</text>
</comment>
<organism evidence="2 3">
    <name type="scientific">Cucumis melo var. makuwa</name>
    <name type="common">Oriental melon</name>
    <dbReference type="NCBI Taxonomy" id="1194695"/>
    <lineage>
        <taxon>Eukaryota</taxon>
        <taxon>Viridiplantae</taxon>
        <taxon>Streptophyta</taxon>
        <taxon>Embryophyta</taxon>
        <taxon>Tracheophyta</taxon>
        <taxon>Spermatophyta</taxon>
        <taxon>Magnoliopsida</taxon>
        <taxon>eudicotyledons</taxon>
        <taxon>Gunneridae</taxon>
        <taxon>Pentapetalae</taxon>
        <taxon>rosids</taxon>
        <taxon>fabids</taxon>
        <taxon>Cucurbitales</taxon>
        <taxon>Cucurbitaceae</taxon>
        <taxon>Benincaseae</taxon>
        <taxon>Cucumis</taxon>
    </lineage>
</organism>
<dbReference type="AlphaFoldDB" id="A0A5A7VEZ0"/>
<sequence length="201" mass="22363">MAPMGSLNQATAYESSAHSSIGQPGAPSEACKVVLANSHGIPRAPCYSGQSHFVANYALPRLWVHRYPPPAFLHLNLTLHFKAMPSPRSDAAKWKDLINVYVFEIIDRAAESEKLISLSLYQLSERVGDKRTRIADICHRRNSSLYLKRYCVVDWNPILTKDSCGFGESNYRRTRKGELFPMPSPSGGERPRAGYGSIPSP</sequence>
<dbReference type="Proteomes" id="UP000321393">
    <property type="component" value="Unassembled WGS sequence"/>
</dbReference>
<dbReference type="EMBL" id="SSTE01001944">
    <property type="protein sequence ID" value="KAA0064099.1"/>
    <property type="molecule type" value="Genomic_DNA"/>
</dbReference>
<accession>A0A5A7VEZ0</accession>
<reference evidence="2 3" key="1">
    <citation type="submission" date="2019-08" db="EMBL/GenBank/DDBJ databases">
        <title>Draft genome sequences of two oriental melons (Cucumis melo L. var makuwa).</title>
        <authorList>
            <person name="Kwon S.-Y."/>
        </authorList>
    </citation>
    <scope>NUCLEOTIDE SEQUENCE [LARGE SCALE GENOMIC DNA]</scope>
    <source>
        <strain evidence="3">cv. SW 3</strain>
        <tissue evidence="2">Leaf</tissue>
    </source>
</reference>
<name>A0A5A7VEZ0_CUCMM</name>
<evidence type="ECO:0000313" key="2">
    <source>
        <dbReference type="EMBL" id="KAA0064099.1"/>
    </source>
</evidence>
<proteinExistence type="predicted"/>
<feature type="region of interest" description="Disordered" evidence="1">
    <location>
        <begin position="176"/>
        <end position="201"/>
    </location>
</feature>
<gene>
    <name evidence="2" type="ORF">E6C27_scaffold2613G00030</name>
</gene>